<dbReference type="CDD" id="cd03112">
    <property type="entry name" value="CobW-like"/>
    <property type="match status" value="1"/>
</dbReference>
<comment type="similarity">
    <text evidence="4">Belongs to the SIMIBI class G3E GTPase family. ZNG1 subfamily.</text>
</comment>
<evidence type="ECO:0000313" key="9">
    <source>
        <dbReference type="Proteomes" id="UP000003963"/>
    </source>
</evidence>
<reference evidence="8 9" key="1">
    <citation type="submission" date="2009-02" db="EMBL/GenBank/DDBJ databases">
        <title>Annotation of Streptomyces hygroscopicus strain ATCC 53653.</title>
        <authorList>
            <consortium name="The Broad Institute Genome Sequencing Platform"/>
            <consortium name="Broad Institute Microbial Sequencing Center"/>
            <person name="Fischbach M."/>
            <person name="Godfrey P."/>
            <person name="Ward D."/>
            <person name="Young S."/>
            <person name="Zeng Q."/>
            <person name="Koehrsen M."/>
            <person name="Alvarado L."/>
            <person name="Berlin A.M."/>
            <person name="Bochicchio J."/>
            <person name="Borenstein D."/>
            <person name="Chapman S.B."/>
            <person name="Chen Z."/>
            <person name="Engels R."/>
            <person name="Freedman E."/>
            <person name="Gellesch M."/>
            <person name="Goldberg J."/>
            <person name="Griggs A."/>
            <person name="Gujja S."/>
            <person name="Heilman E.R."/>
            <person name="Heiman D.I."/>
            <person name="Hepburn T.A."/>
            <person name="Howarth C."/>
            <person name="Jen D."/>
            <person name="Larson L."/>
            <person name="Lewis B."/>
            <person name="Mehta T."/>
            <person name="Park D."/>
            <person name="Pearson M."/>
            <person name="Richards J."/>
            <person name="Roberts A."/>
            <person name="Saif S."/>
            <person name="Shea T.D."/>
            <person name="Shenoy N."/>
            <person name="Sisk P."/>
            <person name="Stolte C."/>
            <person name="Sykes S.N."/>
            <person name="Thomson T."/>
            <person name="Walk T."/>
            <person name="White J."/>
            <person name="Yandava C."/>
            <person name="Straight P."/>
            <person name="Clardy J."/>
            <person name="Hung D."/>
            <person name="Kolter R."/>
            <person name="Mekalanos J."/>
            <person name="Walker S."/>
            <person name="Walsh C.T."/>
            <person name="Wieland-Brown L.C."/>
            <person name="Haas B."/>
            <person name="Nusbaum C."/>
            <person name="Birren B."/>
        </authorList>
    </citation>
    <scope>NUCLEOTIDE SEQUENCE [LARGE SCALE GENOMIC DNA]</scope>
    <source>
        <strain evidence="8 9">ATCC 53653</strain>
    </source>
</reference>
<dbReference type="GO" id="GO:0016787">
    <property type="term" value="F:hydrolase activity"/>
    <property type="evidence" value="ECO:0007669"/>
    <property type="project" value="UniProtKB-KW"/>
</dbReference>
<dbReference type="Proteomes" id="UP000003963">
    <property type="component" value="Unassembled WGS sequence"/>
</dbReference>
<name>D9WH65_9ACTN</name>
<dbReference type="PANTHER" id="PTHR13748:SF62">
    <property type="entry name" value="COBW DOMAIN-CONTAINING PROTEIN"/>
    <property type="match status" value="1"/>
</dbReference>
<evidence type="ECO:0000259" key="7">
    <source>
        <dbReference type="SMART" id="SM00833"/>
    </source>
</evidence>
<dbReference type="GO" id="GO:0005737">
    <property type="term" value="C:cytoplasm"/>
    <property type="evidence" value="ECO:0007669"/>
    <property type="project" value="TreeGrafter"/>
</dbReference>
<dbReference type="InterPro" id="IPR011629">
    <property type="entry name" value="CobW-like_C"/>
</dbReference>
<dbReference type="HOGENOM" id="CLU_017452_1_1_11"/>
<keyword evidence="2" id="KW-0378">Hydrolase</keyword>
<evidence type="ECO:0000256" key="3">
    <source>
        <dbReference type="ARBA" id="ARBA00023186"/>
    </source>
</evidence>
<dbReference type="InterPro" id="IPR003495">
    <property type="entry name" value="CobW/HypB/UreG_nucleotide-bd"/>
</dbReference>
<accession>D9WH65</accession>
<organism evidence="8 9">
    <name type="scientific">Streptomyces himastatinicus ATCC 53653</name>
    <dbReference type="NCBI Taxonomy" id="457427"/>
    <lineage>
        <taxon>Bacteria</taxon>
        <taxon>Bacillati</taxon>
        <taxon>Actinomycetota</taxon>
        <taxon>Actinomycetes</taxon>
        <taxon>Kitasatosporales</taxon>
        <taxon>Streptomycetaceae</taxon>
        <taxon>Streptomyces</taxon>
        <taxon>Streptomyces violaceusniger group</taxon>
    </lineage>
</organism>
<evidence type="ECO:0000256" key="5">
    <source>
        <dbReference type="ARBA" id="ARBA00049117"/>
    </source>
</evidence>
<evidence type="ECO:0000256" key="4">
    <source>
        <dbReference type="ARBA" id="ARBA00034320"/>
    </source>
</evidence>
<gene>
    <name evidence="8" type="ORF">SSOG_08705</name>
</gene>
<dbReference type="Gene3D" id="3.30.1220.10">
    <property type="entry name" value="CobW-like, C-terminal domain"/>
    <property type="match status" value="1"/>
</dbReference>
<dbReference type="InterPro" id="IPR027417">
    <property type="entry name" value="P-loop_NTPase"/>
</dbReference>
<sequence>MPCGLDADLVAGRSGAAPPKLTPCHPARRWPRSAPGRRPDSMNGPPAPPHGDRALATQRIPVLLITGFLGSGKTTMLNHLMRDSVDTRIGVIVNDFGSINIDAMAVAGQVDSMIPIENGCLCCAADASEMDEMLDRLTDPELRIDVVVIEASGLAEPQSMIRTLLSSGNERIRYGGLVEVVDAAEFASTRDRHPELDRHVRDADLIVLNKTDRVGEEERQRVLDTVAEIAPGLPVLTAEHGRVDPGLLFDHEPRDTPEERFRQLSFADVCTDEHDDHSRHLHAAYESVEFTSAEPLDPRRFMEFVDARPAGLYRLKGFVHFAGADPQRKYGLHAVGAYLRFQPVPWERGEPRTTQLVMIGTGIDADTLTKRLTDCVATGPDAGEADERHMMGVLRYVDDAD</sequence>
<evidence type="ECO:0000256" key="2">
    <source>
        <dbReference type="ARBA" id="ARBA00022801"/>
    </source>
</evidence>
<dbReference type="InterPro" id="IPR051316">
    <property type="entry name" value="Zinc-reg_GTPase_activator"/>
</dbReference>
<evidence type="ECO:0000256" key="1">
    <source>
        <dbReference type="ARBA" id="ARBA00022741"/>
    </source>
</evidence>
<dbReference type="SMART" id="SM00833">
    <property type="entry name" value="CobW_C"/>
    <property type="match status" value="1"/>
</dbReference>
<dbReference type="Pfam" id="PF07683">
    <property type="entry name" value="CobW_C"/>
    <property type="match status" value="1"/>
</dbReference>
<dbReference type="PANTHER" id="PTHR13748">
    <property type="entry name" value="COBW-RELATED"/>
    <property type="match status" value="1"/>
</dbReference>
<feature type="domain" description="CobW C-terminal" evidence="7">
    <location>
        <begin position="285"/>
        <end position="376"/>
    </location>
</feature>
<keyword evidence="9" id="KW-1185">Reference proteome</keyword>
<dbReference type="EMBL" id="GG657754">
    <property type="protein sequence ID" value="EFL28991.1"/>
    <property type="molecule type" value="Genomic_DNA"/>
</dbReference>
<dbReference type="SUPFAM" id="SSF52540">
    <property type="entry name" value="P-loop containing nucleoside triphosphate hydrolases"/>
    <property type="match status" value="1"/>
</dbReference>
<keyword evidence="3" id="KW-0143">Chaperone</keyword>
<proteinExistence type="inferred from homology"/>
<comment type="catalytic activity">
    <reaction evidence="5">
        <text>GTP + H2O = GDP + phosphate + H(+)</text>
        <dbReference type="Rhea" id="RHEA:19669"/>
        <dbReference type="ChEBI" id="CHEBI:15377"/>
        <dbReference type="ChEBI" id="CHEBI:15378"/>
        <dbReference type="ChEBI" id="CHEBI:37565"/>
        <dbReference type="ChEBI" id="CHEBI:43474"/>
        <dbReference type="ChEBI" id="CHEBI:58189"/>
    </reaction>
    <physiologicalReaction direction="left-to-right" evidence="5">
        <dbReference type="Rhea" id="RHEA:19670"/>
    </physiologicalReaction>
</comment>
<dbReference type="Pfam" id="PF02492">
    <property type="entry name" value="cobW"/>
    <property type="match status" value="1"/>
</dbReference>
<protein>
    <submittedName>
        <fullName evidence="8">CobW protein</fullName>
    </submittedName>
</protein>
<evidence type="ECO:0000313" key="8">
    <source>
        <dbReference type="EMBL" id="EFL28991.1"/>
    </source>
</evidence>
<feature type="region of interest" description="Disordered" evidence="6">
    <location>
        <begin position="1"/>
        <end position="53"/>
    </location>
</feature>
<keyword evidence="1" id="KW-0547">Nucleotide-binding</keyword>
<dbReference type="AlphaFoldDB" id="D9WH65"/>
<evidence type="ECO:0000256" key="6">
    <source>
        <dbReference type="SAM" id="MobiDB-lite"/>
    </source>
</evidence>
<dbReference type="GO" id="GO:0000166">
    <property type="term" value="F:nucleotide binding"/>
    <property type="evidence" value="ECO:0007669"/>
    <property type="project" value="UniProtKB-KW"/>
</dbReference>
<dbReference type="STRING" id="457427.SSOG_08705"/>
<dbReference type="SUPFAM" id="SSF90002">
    <property type="entry name" value="Hypothetical protein YjiA, C-terminal domain"/>
    <property type="match status" value="1"/>
</dbReference>
<dbReference type="InterPro" id="IPR036627">
    <property type="entry name" value="CobW-likC_sf"/>
</dbReference>
<dbReference type="Gene3D" id="3.40.50.300">
    <property type="entry name" value="P-loop containing nucleotide triphosphate hydrolases"/>
    <property type="match status" value="1"/>
</dbReference>